<evidence type="ECO:0000256" key="1">
    <source>
        <dbReference type="SAM" id="MobiDB-lite"/>
    </source>
</evidence>
<dbReference type="PANTHER" id="PTHR40619:SF3">
    <property type="entry name" value="FUNGAL STAND N-TERMINAL GOODBYE DOMAIN-CONTAINING PROTEIN"/>
    <property type="match status" value="1"/>
</dbReference>
<gene>
    <name evidence="2" type="ORF">BJX66DRAFT_332929</name>
</gene>
<accession>A0ABR4GKE8</accession>
<keyword evidence="3" id="KW-1185">Reference proteome</keyword>
<protein>
    <submittedName>
        <fullName evidence="2">Uncharacterized protein</fullName>
    </submittedName>
</protein>
<proteinExistence type="predicted"/>
<sequence length="453" mass="51191">MGTANDPMPRVSRQPPTVDFIDQKVSKYHTMFQDPPIHYEASRDRYVSNDLTQPMTRRSSNTPPAALDPPDPTDDTYDLPPRPADTDIKAMKFWNWLFPLAMADLVSGSVPPPTKPEHSIRDKTNWESVYVTLEAAREEYRTEDGMRKLFRKMRRRAADRAAPAAEAARTASTLAPDSPFSTPVLGAIVVILDVLPALKTTAEVRQQALTGFDGLVHLFSDVELFLGTFPRDENIKRASLSLTASTLEAIAQANYFFTTGGFMRGGNALLTGPQYGQALRQRLAQVKEKSQDLMTEASKSHIHDSRLYSQQTQLLQKRILKLQRQTDDKVELTLEGVNSIKDMLNEHLKERDIEMAKMQLQLQWQNEHIVYLESRAPSPFPRARTPTVDTYVSQQALRRMLDTADIHLTDIAVVTDTKSRLPAKERGQAEQIINRSAFKWWIVSPVSAKLLVH</sequence>
<feature type="compositionally biased region" description="Polar residues" evidence="1">
    <location>
        <begin position="49"/>
        <end position="62"/>
    </location>
</feature>
<name>A0ABR4GKE8_9EURO</name>
<evidence type="ECO:0000313" key="3">
    <source>
        <dbReference type="Proteomes" id="UP001610563"/>
    </source>
</evidence>
<reference evidence="2 3" key="1">
    <citation type="submission" date="2024-07" db="EMBL/GenBank/DDBJ databases">
        <title>Section-level genome sequencing and comparative genomics of Aspergillus sections Usti and Cavernicolus.</title>
        <authorList>
            <consortium name="Lawrence Berkeley National Laboratory"/>
            <person name="Nybo J.L."/>
            <person name="Vesth T.C."/>
            <person name="Theobald S."/>
            <person name="Frisvad J.C."/>
            <person name="Larsen T.O."/>
            <person name="Kjaerboelling I."/>
            <person name="Rothschild-Mancinelli K."/>
            <person name="Lyhne E.K."/>
            <person name="Kogle M.E."/>
            <person name="Barry K."/>
            <person name="Clum A."/>
            <person name="Na H."/>
            <person name="Ledsgaard L."/>
            <person name="Lin J."/>
            <person name="Lipzen A."/>
            <person name="Kuo A."/>
            <person name="Riley R."/>
            <person name="Mondo S."/>
            <person name="Labutti K."/>
            <person name="Haridas S."/>
            <person name="Pangalinan J."/>
            <person name="Salamov A.A."/>
            <person name="Simmons B.A."/>
            <person name="Magnuson J.K."/>
            <person name="Chen J."/>
            <person name="Drula E."/>
            <person name="Henrissat B."/>
            <person name="Wiebenga A."/>
            <person name="Lubbers R.J."/>
            <person name="Gomes A.C."/>
            <person name="Makela M.R."/>
            <person name="Stajich J."/>
            <person name="Grigoriev I.V."/>
            <person name="Mortensen U.H."/>
            <person name="De Vries R.P."/>
            <person name="Baker S.E."/>
            <person name="Andersen M.R."/>
        </authorList>
    </citation>
    <scope>NUCLEOTIDE SEQUENCE [LARGE SCALE GENOMIC DNA]</scope>
    <source>
        <strain evidence="2 3">CBS 209.92</strain>
    </source>
</reference>
<feature type="region of interest" description="Disordered" evidence="1">
    <location>
        <begin position="34"/>
        <end position="82"/>
    </location>
</feature>
<comment type="caution">
    <text evidence="2">The sequence shown here is derived from an EMBL/GenBank/DDBJ whole genome shotgun (WGS) entry which is preliminary data.</text>
</comment>
<organism evidence="2 3">
    <name type="scientific">Aspergillus keveii</name>
    <dbReference type="NCBI Taxonomy" id="714993"/>
    <lineage>
        <taxon>Eukaryota</taxon>
        <taxon>Fungi</taxon>
        <taxon>Dikarya</taxon>
        <taxon>Ascomycota</taxon>
        <taxon>Pezizomycotina</taxon>
        <taxon>Eurotiomycetes</taxon>
        <taxon>Eurotiomycetidae</taxon>
        <taxon>Eurotiales</taxon>
        <taxon>Aspergillaceae</taxon>
        <taxon>Aspergillus</taxon>
        <taxon>Aspergillus subgen. Nidulantes</taxon>
    </lineage>
</organism>
<dbReference type="Proteomes" id="UP001610563">
    <property type="component" value="Unassembled WGS sequence"/>
</dbReference>
<dbReference type="PANTHER" id="PTHR40619">
    <property type="entry name" value="FUNGAL STAND N-TERMINAL GOODBYE DOMAIN-CONTAINING PROTEIN"/>
    <property type="match status" value="1"/>
</dbReference>
<evidence type="ECO:0000313" key="2">
    <source>
        <dbReference type="EMBL" id="KAL2799442.1"/>
    </source>
</evidence>
<dbReference type="EMBL" id="JBFTWV010000007">
    <property type="protein sequence ID" value="KAL2799442.1"/>
    <property type="molecule type" value="Genomic_DNA"/>
</dbReference>